<gene>
    <name evidence="1" type="ORF">NP533_07750</name>
    <name evidence="2" type="ORF">NP554_28565</name>
</gene>
<evidence type="ECO:0000313" key="3">
    <source>
        <dbReference type="Proteomes" id="UP001150728"/>
    </source>
</evidence>
<dbReference type="Proteomes" id="UP001150728">
    <property type="component" value="Unassembled WGS sequence"/>
</dbReference>
<dbReference type="RefSeq" id="WP_274078638.1">
    <property type="nucleotide sequence ID" value="NZ_JANIAM010000043.1"/>
</dbReference>
<dbReference type="EMBL" id="JANIAN010000006">
    <property type="protein sequence ID" value="MDD2106101.1"/>
    <property type="molecule type" value="Genomic_DNA"/>
</dbReference>
<organism evidence="2 3">
    <name type="scientific">Pseudomonas asiatica</name>
    <dbReference type="NCBI Taxonomy" id="2219225"/>
    <lineage>
        <taxon>Bacteria</taxon>
        <taxon>Pseudomonadati</taxon>
        <taxon>Pseudomonadota</taxon>
        <taxon>Gammaproteobacteria</taxon>
        <taxon>Pseudomonadales</taxon>
        <taxon>Pseudomonadaceae</taxon>
        <taxon>Pseudomonas</taxon>
    </lineage>
</organism>
<dbReference type="Proteomes" id="UP001150678">
    <property type="component" value="Unassembled WGS sequence"/>
</dbReference>
<reference evidence="2" key="1">
    <citation type="submission" date="2022-07" db="EMBL/GenBank/DDBJ databases">
        <title>Multi-strain Analysis of Pseudomonas putida Reveals Metabolic and Genetic Diversity.</title>
        <authorList>
            <person name="Monk J.M."/>
        </authorList>
    </citation>
    <scope>NUCLEOTIDE SEQUENCE</scope>
    <source>
        <strain evidence="1">17514</strain>
        <strain evidence="2">17633</strain>
    </source>
</reference>
<evidence type="ECO:0000313" key="1">
    <source>
        <dbReference type="EMBL" id="MDD2106101.1"/>
    </source>
</evidence>
<accession>A0A9X4DJN0</accession>
<dbReference type="EMBL" id="JANIAM010000043">
    <property type="protein sequence ID" value="MDD2115753.1"/>
    <property type="molecule type" value="Genomic_DNA"/>
</dbReference>
<proteinExistence type="predicted"/>
<feature type="non-terminal residue" evidence="2">
    <location>
        <position position="62"/>
    </location>
</feature>
<protein>
    <submittedName>
        <fullName evidence="2">Uncharacterized protein</fullName>
    </submittedName>
</protein>
<dbReference type="AlphaFoldDB" id="A0A9X4DJN0"/>
<sequence>MALPLKCACLEFSGACEIERRPRGASQHKAAPTSVSGQSLLCLARATALSVPFNIEGCACCS</sequence>
<comment type="caution">
    <text evidence="2">The sequence shown here is derived from an EMBL/GenBank/DDBJ whole genome shotgun (WGS) entry which is preliminary data.</text>
</comment>
<evidence type="ECO:0000313" key="2">
    <source>
        <dbReference type="EMBL" id="MDD2115753.1"/>
    </source>
</evidence>
<name>A0A9X4DJN0_9PSED</name>